<organism evidence="4 5">
    <name type="scientific">Dysgonomonas capnocytophagoides</name>
    <dbReference type="NCBI Taxonomy" id="45254"/>
    <lineage>
        <taxon>Bacteria</taxon>
        <taxon>Pseudomonadati</taxon>
        <taxon>Bacteroidota</taxon>
        <taxon>Bacteroidia</taxon>
        <taxon>Bacteroidales</taxon>
        <taxon>Dysgonomonadaceae</taxon>
        <taxon>Dysgonomonas</taxon>
    </lineage>
</organism>
<dbReference type="PANTHER" id="PTHR43695:SF1">
    <property type="entry name" value="RHAMNOGALACTURONAN ACETYLESTERASE"/>
    <property type="match status" value="1"/>
</dbReference>
<name>A0A4Y8KZE0_9BACT</name>
<dbReference type="InterPro" id="IPR013830">
    <property type="entry name" value="SGNH_hydro"/>
</dbReference>
<dbReference type="Pfam" id="PF13472">
    <property type="entry name" value="Lipase_GDSL_2"/>
    <property type="match status" value="1"/>
</dbReference>
<comment type="caution">
    <text evidence="4">The sequence shown here is derived from an EMBL/GenBank/DDBJ whole genome shotgun (WGS) entry which is preliminary data.</text>
</comment>
<proteinExistence type="inferred from homology"/>
<reference evidence="4 5" key="1">
    <citation type="submission" date="2019-03" db="EMBL/GenBank/DDBJ databases">
        <title>San Antonio Military Medical Center submission to MRSN (WRAIR), pending publication.</title>
        <authorList>
            <person name="Blyth D.M."/>
            <person name="Mccarthy S.L."/>
            <person name="Schall S.E."/>
            <person name="Stam J.A."/>
            <person name="Ong A.C."/>
            <person name="Mcgann P.T."/>
        </authorList>
    </citation>
    <scope>NUCLEOTIDE SEQUENCE [LARGE SCALE GENOMIC DNA]</scope>
    <source>
        <strain evidence="4 5">MRSN571793</strain>
    </source>
</reference>
<accession>A0A4Y8KZE0</accession>
<dbReference type="InterPro" id="IPR036514">
    <property type="entry name" value="SGNH_hydro_sf"/>
</dbReference>
<dbReference type="OrthoDB" id="9807041at2"/>
<dbReference type="CDD" id="cd01821">
    <property type="entry name" value="Rhamnogalacturan_acetylesterase_like"/>
    <property type="match status" value="1"/>
</dbReference>
<dbReference type="SUPFAM" id="SSF52266">
    <property type="entry name" value="SGNH hydrolase"/>
    <property type="match status" value="1"/>
</dbReference>
<dbReference type="InterPro" id="IPR008979">
    <property type="entry name" value="Galactose-bd-like_sf"/>
</dbReference>
<evidence type="ECO:0000256" key="1">
    <source>
        <dbReference type="ARBA" id="ARBA00008668"/>
    </source>
</evidence>
<keyword evidence="5" id="KW-1185">Reference proteome</keyword>
<evidence type="ECO:0000256" key="2">
    <source>
        <dbReference type="ARBA" id="ARBA00022801"/>
    </source>
</evidence>
<sequence>MKRIQLIVLLIITCISGAVASGKYVRVFDFTGGELGQKEPVNSSTIYGLNSGFGYDLGTGQKDGEPFFFSVDVPEGNYRVTVTLGDKDAESCTTVKSESRRLMLENITTAKGKYKTYTFTVNVRNTKIGETDSVRIKPREVGKLIWDNKLTLEFNGDNPSVTQIKIEKVDNLVTLFLAGDSTVVDEANEPWSGWGQLLPHFLSSDIAVANYAESGEAANSFVSSKRFAKLLSEMKAGDYLFIQFGHNDQKQKGEGKGPYVSYTRDLKYLIDEARAKGGIPVLITSMNRRTFDSEGKITNSHGDYPDAVRKLAKQENVALIDLNAMSKTLYEAWGDEGSKKAFVHFPAGTFPGQDKDLADNTHFNPYGGYELAKCIIQGIIDNNIPIKKYIVKDFKGFDPAHPDAFDSVRIPRSPLYSMVKPDGN</sequence>
<dbReference type="AlphaFoldDB" id="A0A4Y8KZE0"/>
<protein>
    <submittedName>
        <fullName evidence="4">Rhamnogalacturonan acetylesterase</fullName>
    </submittedName>
</protein>
<dbReference type="STRING" id="1121485.GCA_000426485_01453"/>
<dbReference type="SUPFAM" id="SSF49785">
    <property type="entry name" value="Galactose-binding domain-like"/>
    <property type="match status" value="1"/>
</dbReference>
<feature type="domain" description="SGNH hydrolase-type esterase" evidence="3">
    <location>
        <begin position="179"/>
        <end position="342"/>
    </location>
</feature>
<dbReference type="GO" id="GO:0016788">
    <property type="term" value="F:hydrolase activity, acting on ester bonds"/>
    <property type="evidence" value="ECO:0007669"/>
    <property type="project" value="UniProtKB-ARBA"/>
</dbReference>
<evidence type="ECO:0000313" key="4">
    <source>
        <dbReference type="EMBL" id="TFD95359.1"/>
    </source>
</evidence>
<dbReference type="Gene3D" id="3.40.50.1110">
    <property type="entry name" value="SGNH hydrolase"/>
    <property type="match status" value="1"/>
</dbReference>
<evidence type="ECO:0000313" key="5">
    <source>
        <dbReference type="Proteomes" id="UP000297861"/>
    </source>
</evidence>
<dbReference type="Gene3D" id="2.60.120.430">
    <property type="entry name" value="Galactose-binding lectin"/>
    <property type="match status" value="1"/>
</dbReference>
<keyword evidence="2" id="KW-0378">Hydrolase</keyword>
<comment type="similarity">
    <text evidence="1">Belongs to the 'GDSL' lipolytic enzyme family.</text>
</comment>
<dbReference type="EMBL" id="SOML01000008">
    <property type="protein sequence ID" value="TFD95359.1"/>
    <property type="molecule type" value="Genomic_DNA"/>
</dbReference>
<dbReference type="RefSeq" id="WP_134436765.1">
    <property type="nucleotide sequence ID" value="NZ_SOML01000008.1"/>
</dbReference>
<dbReference type="Proteomes" id="UP000297861">
    <property type="component" value="Unassembled WGS sequence"/>
</dbReference>
<dbReference type="PANTHER" id="PTHR43695">
    <property type="entry name" value="PUTATIVE (AFU_ORTHOLOGUE AFUA_2G17250)-RELATED"/>
    <property type="match status" value="1"/>
</dbReference>
<gene>
    <name evidence="4" type="ORF">E2605_13145</name>
</gene>
<dbReference type="InterPro" id="IPR037459">
    <property type="entry name" value="RhgT-like"/>
</dbReference>
<evidence type="ECO:0000259" key="3">
    <source>
        <dbReference type="Pfam" id="PF13472"/>
    </source>
</evidence>